<feature type="domain" description="Methyltransferase type 12" evidence="1">
    <location>
        <begin position="61"/>
        <end position="155"/>
    </location>
</feature>
<keyword evidence="2" id="KW-0489">Methyltransferase</keyword>
<dbReference type="GeneID" id="94693867"/>
<dbReference type="EMBL" id="FNPE01000017">
    <property type="protein sequence ID" value="SDZ31139.1"/>
    <property type="molecule type" value="Genomic_DNA"/>
</dbReference>
<dbReference type="CDD" id="cd02440">
    <property type="entry name" value="AdoMet_MTases"/>
    <property type="match status" value="1"/>
</dbReference>
<protein>
    <submittedName>
        <fullName evidence="2">tRNA (Cmo5U34)-methyltransferase</fullName>
    </submittedName>
</protein>
<dbReference type="InterPro" id="IPR013217">
    <property type="entry name" value="Methyltransf_12"/>
</dbReference>
<dbReference type="AlphaFoldDB" id="A0A1H3S1V8"/>
<accession>A0A1H3S1V8</accession>
<dbReference type="RefSeq" id="WP_047325724.1">
    <property type="nucleotide sequence ID" value="NZ_CP141274.1"/>
</dbReference>
<dbReference type="GO" id="GO:0008168">
    <property type="term" value="F:methyltransferase activity"/>
    <property type="evidence" value="ECO:0007669"/>
    <property type="project" value="UniProtKB-KW"/>
</dbReference>
<name>A0A1H3S1V8_9BURK</name>
<reference evidence="2 3" key="1">
    <citation type="submission" date="2016-10" db="EMBL/GenBank/DDBJ databases">
        <authorList>
            <person name="de Groot N.N."/>
        </authorList>
    </citation>
    <scope>NUCLEOTIDE SEQUENCE [LARGE SCALE GENOMIC DNA]</scope>
    <source>
        <strain evidence="2 3">LMG 24775</strain>
    </source>
</reference>
<sequence>MNQALPQAASAAKFDTSRAAEYETQSRIALAGYDACHELAACLLAASLDAGPKSVLIGGAGGTGQEILATARLRPQWTFTAADPSAPMLDQTMDRIAAAGLSAQVRAAPCAVEDLPAGTVFDAATLIGVLHHIPDDADKLRLLQALSARLAPGAPFILACNRHRYDSEPLFLEAWAMRWRMAGADEAAVHAKLGKIRQGAVPPASEEAVEQMLAQAGFVQAKRFFSSLFWCAWIAAKA</sequence>
<evidence type="ECO:0000313" key="3">
    <source>
        <dbReference type="Proteomes" id="UP000183417"/>
    </source>
</evidence>
<organism evidence="2 3">
    <name type="scientific">Delftia lacustris</name>
    <dbReference type="NCBI Taxonomy" id="558537"/>
    <lineage>
        <taxon>Bacteria</taxon>
        <taxon>Pseudomonadati</taxon>
        <taxon>Pseudomonadota</taxon>
        <taxon>Betaproteobacteria</taxon>
        <taxon>Burkholderiales</taxon>
        <taxon>Comamonadaceae</taxon>
        <taxon>Delftia</taxon>
    </lineage>
</organism>
<dbReference type="SUPFAM" id="SSF53335">
    <property type="entry name" value="S-adenosyl-L-methionine-dependent methyltransferases"/>
    <property type="match status" value="1"/>
</dbReference>
<evidence type="ECO:0000259" key="1">
    <source>
        <dbReference type="Pfam" id="PF08242"/>
    </source>
</evidence>
<dbReference type="InterPro" id="IPR029063">
    <property type="entry name" value="SAM-dependent_MTases_sf"/>
</dbReference>
<evidence type="ECO:0000313" key="2">
    <source>
        <dbReference type="EMBL" id="SDZ31139.1"/>
    </source>
</evidence>
<dbReference type="Gene3D" id="3.40.50.150">
    <property type="entry name" value="Vaccinia Virus protein VP39"/>
    <property type="match status" value="1"/>
</dbReference>
<dbReference type="GO" id="GO:0032259">
    <property type="term" value="P:methylation"/>
    <property type="evidence" value="ECO:0007669"/>
    <property type="project" value="UniProtKB-KW"/>
</dbReference>
<proteinExistence type="predicted"/>
<dbReference type="Proteomes" id="UP000183417">
    <property type="component" value="Unassembled WGS sequence"/>
</dbReference>
<keyword evidence="2" id="KW-0808">Transferase</keyword>
<dbReference type="Pfam" id="PF08242">
    <property type="entry name" value="Methyltransf_12"/>
    <property type="match status" value="1"/>
</dbReference>
<gene>
    <name evidence="2" type="ORF">SAMN05421547_11799</name>
</gene>